<dbReference type="GO" id="GO:0006139">
    <property type="term" value="P:nucleobase-containing compound metabolic process"/>
    <property type="evidence" value="ECO:0007669"/>
    <property type="project" value="TreeGrafter"/>
</dbReference>
<evidence type="ECO:0000259" key="15">
    <source>
        <dbReference type="PROSITE" id="PS50263"/>
    </source>
</evidence>
<dbReference type="InterPro" id="IPR036265">
    <property type="entry name" value="HIT-like_sf"/>
</dbReference>
<keyword evidence="18" id="KW-1185">Reference proteome</keyword>
<dbReference type="FunFam" id="3.60.110.10:FF:000005">
    <property type="entry name" value="nitrilase homolog 1 isoform X1"/>
    <property type="match status" value="1"/>
</dbReference>
<evidence type="ECO:0000256" key="7">
    <source>
        <dbReference type="ARBA" id="ARBA00047780"/>
    </source>
</evidence>
<reference evidence="17 18" key="1">
    <citation type="submission" date="2020-04" db="EMBL/GenBank/DDBJ databases">
        <authorList>
            <person name="Laetsch R D."/>
            <person name="Stevens L."/>
            <person name="Kumar S."/>
            <person name="Blaxter L. M."/>
        </authorList>
    </citation>
    <scope>NUCLEOTIDE SEQUENCE [LARGE SCALE GENOMIC DNA]</scope>
</reference>
<dbReference type="PROSITE" id="PS00892">
    <property type="entry name" value="HIT_1"/>
    <property type="match status" value="1"/>
</dbReference>
<dbReference type="InterPro" id="IPR011146">
    <property type="entry name" value="HIT-like"/>
</dbReference>
<dbReference type="PROSITE" id="PS51084">
    <property type="entry name" value="HIT_2"/>
    <property type="match status" value="1"/>
</dbReference>
<dbReference type="Gene3D" id="3.60.110.10">
    <property type="entry name" value="Carbon-nitrogen hydrolase"/>
    <property type="match status" value="1"/>
</dbReference>
<evidence type="ECO:0000256" key="2">
    <source>
        <dbReference type="ARBA" id="ARBA00011881"/>
    </source>
</evidence>
<keyword evidence="5" id="KW-0378">Hydrolase</keyword>
<proteinExistence type="inferred from homology"/>
<evidence type="ECO:0000256" key="11">
    <source>
        <dbReference type="PIRSR" id="PIRSR639383-1"/>
    </source>
</evidence>
<dbReference type="InterPro" id="IPR036526">
    <property type="entry name" value="C-N_Hydrolase_sf"/>
</dbReference>
<feature type="short sequence motif" description="Histidine triad motif" evidence="14">
    <location>
        <begin position="397"/>
        <end position="401"/>
    </location>
</feature>
<feature type="domain" description="HIT" evidence="16">
    <location>
        <begin position="304"/>
        <end position="412"/>
    </location>
</feature>
<comment type="subunit">
    <text evidence="2">Homotetramer.</text>
</comment>
<dbReference type="Pfam" id="PF00795">
    <property type="entry name" value="CN_hydrolase"/>
    <property type="match status" value="1"/>
</dbReference>
<dbReference type="GO" id="GO:0047710">
    <property type="term" value="F:bis(5'-adenosyl)-triphosphatase activity"/>
    <property type="evidence" value="ECO:0007669"/>
    <property type="project" value="UniProtKB-EC"/>
</dbReference>
<evidence type="ECO:0000313" key="18">
    <source>
        <dbReference type="Proteomes" id="UP000494206"/>
    </source>
</evidence>
<dbReference type="Gene3D" id="3.30.428.10">
    <property type="entry name" value="HIT-like"/>
    <property type="match status" value="1"/>
</dbReference>
<dbReference type="CDD" id="cd01275">
    <property type="entry name" value="FHIT"/>
    <property type="match status" value="1"/>
</dbReference>
<evidence type="ECO:0000256" key="10">
    <source>
        <dbReference type="ARBA" id="ARBA00069577"/>
    </source>
</evidence>
<organism evidence="17 18">
    <name type="scientific">Caenorhabditis bovis</name>
    <dbReference type="NCBI Taxonomy" id="2654633"/>
    <lineage>
        <taxon>Eukaryota</taxon>
        <taxon>Metazoa</taxon>
        <taxon>Ecdysozoa</taxon>
        <taxon>Nematoda</taxon>
        <taxon>Chromadorea</taxon>
        <taxon>Rhabditida</taxon>
        <taxon>Rhabditina</taxon>
        <taxon>Rhabditomorpha</taxon>
        <taxon>Rhabditoidea</taxon>
        <taxon>Rhabditidae</taxon>
        <taxon>Peloderinae</taxon>
        <taxon>Caenorhabditis</taxon>
    </lineage>
</organism>
<gene>
    <name evidence="17" type="ORF">CBOVIS_LOCUS6021</name>
</gene>
<evidence type="ECO:0000256" key="9">
    <source>
        <dbReference type="ARBA" id="ARBA00061127"/>
    </source>
</evidence>
<dbReference type="InterPro" id="IPR039383">
    <property type="entry name" value="FHIT"/>
</dbReference>
<dbReference type="EC" id="3.6.1.29" evidence="3"/>
<comment type="cofactor">
    <cofactor evidence="1">
        <name>Mn(2+)</name>
        <dbReference type="ChEBI" id="CHEBI:29035"/>
    </cofactor>
</comment>
<feature type="binding site" evidence="12">
    <location>
        <begin position="392"/>
        <end position="395"/>
    </location>
    <ligand>
        <name>substrate</name>
    </ligand>
</feature>
<evidence type="ECO:0000313" key="17">
    <source>
        <dbReference type="EMBL" id="CAB3403560.1"/>
    </source>
</evidence>
<dbReference type="InterPro" id="IPR003010">
    <property type="entry name" value="C-N_Hydrolase"/>
</dbReference>
<dbReference type="PANTHER" id="PTHR23088:SF27">
    <property type="entry name" value="DEAMINATED GLUTATHIONE AMIDASE"/>
    <property type="match status" value="1"/>
</dbReference>
<dbReference type="EMBL" id="CADEPM010000003">
    <property type="protein sequence ID" value="CAB3403560.1"/>
    <property type="molecule type" value="Genomic_DNA"/>
</dbReference>
<feature type="domain" description="CN hydrolase" evidence="15">
    <location>
        <begin position="21"/>
        <end position="271"/>
    </location>
</feature>
<sequence>MLSVSLKRTAAIFQRGMATGRHFIAVCQMTSDNDLEQNFEAARSMIERAGEKKCEMVFLPECFDFIGRNKNEQVDLAMSVDGDYMRRYRELAKKHNLWLSLGGLHHKDDADPAHPWNSHVVIDSQGNTRAIYDKLHLFDLEIPGKVRLMESEFSKAGAEMVEPIETPIGKMGLSICYDVRFAELSIWNRKKGAQILTFPAAFTLTTGLAHWETLLRARAIENQCYVIAAAQTGKHNEKRLSYGHAMVVDPWGAVVAQCSERVDMCFAEIDLSYVDELRTMQPVYSHRRNDLYSIHVNEIDESEIDMNFSKFAIKREQIFAKSRHSFAFVNLKPVTDGHVLVSTKRVVEKLTELNDEETADLFILAKKIQKMIEKFHGVESTTICVQDGKEAGQTVPHVHVHILPRRKGDFGDNEIYYELANHDKNEARKPRTIDEMAQEAARYREAISQNSSCL</sequence>
<dbReference type="PANTHER" id="PTHR23088">
    <property type="entry name" value="NITRILASE-RELATED"/>
    <property type="match status" value="1"/>
</dbReference>
<dbReference type="Proteomes" id="UP000494206">
    <property type="component" value="Unassembled WGS sequence"/>
</dbReference>
<dbReference type="GO" id="GO:0000166">
    <property type="term" value="F:nucleotide binding"/>
    <property type="evidence" value="ECO:0007669"/>
    <property type="project" value="UniProtKB-KW"/>
</dbReference>
<evidence type="ECO:0000259" key="16">
    <source>
        <dbReference type="PROSITE" id="PS51084"/>
    </source>
</evidence>
<comment type="caution">
    <text evidence="17">The sequence shown here is derived from an EMBL/GenBank/DDBJ whole genome shotgun (WGS) entry which is preliminary data.</text>
</comment>
<evidence type="ECO:0000256" key="8">
    <source>
        <dbReference type="ARBA" id="ARBA00057461"/>
    </source>
</evidence>
<evidence type="ECO:0000256" key="6">
    <source>
        <dbReference type="ARBA" id="ARBA00023268"/>
    </source>
</evidence>
<dbReference type="CDD" id="cd07572">
    <property type="entry name" value="nit"/>
    <property type="match status" value="1"/>
</dbReference>
<feature type="binding site" evidence="12">
    <location>
        <position position="330"/>
    </location>
    <ligand>
        <name>substrate</name>
    </ligand>
</feature>
<dbReference type="SUPFAM" id="SSF54197">
    <property type="entry name" value="HIT-like"/>
    <property type="match status" value="1"/>
</dbReference>
<feature type="binding site" evidence="12">
    <location>
        <position position="401"/>
    </location>
    <ligand>
        <name>substrate</name>
    </ligand>
</feature>
<evidence type="ECO:0000256" key="14">
    <source>
        <dbReference type="PROSITE-ProRule" id="PRU00464"/>
    </source>
</evidence>
<dbReference type="Pfam" id="PF01230">
    <property type="entry name" value="HIT"/>
    <property type="match status" value="1"/>
</dbReference>
<evidence type="ECO:0000256" key="4">
    <source>
        <dbReference type="ARBA" id="ARBA00022741"/>
    </source>
</evidence>
<comment type="similarity">
    <text evidence="9">In the N-terminal section; belongs to the UPF0012 family.</text>
</comment>
<comment type="catalytic activity">
    <reaction evidence="7">
        <text>P(1),P(3)-bis(5'-adenosyl) triphosphate + H2O = AMP + ADP + 2 H(+)</text>
        <dbReference type="Rhea" id="RHEA:13893"/>
        <dbReference type="ChEBI" id="CHEBI:15377"/>
        <dbReference type="ChEBI" id="CHEBI:15378"/>
        <dbReference type="ChEBI" id="CHEBI:58529"/>
        <dbReference type="ChEBI" id="CHEBI:456215"/>
        <dbReference type="ChEBI" id="CHEBI:456216"/>
        <dbReference type="EC" id="3.6.1.29"/>
    </reaction>
</comment>
<accession>A0A8S1EU75</accession>
<dbReference type="FunFam" id="3.30.428.10:FF:000011">
    <property type="entry name" value="Fragile histidine triad"/>
    <property type="match status" value="1"/>
</dbReference>
<dbReference type="GO" id="GO:0016811">
    <property type="term" value="F:hydrolase activity, acting on carbon-nitrogen (but not peptide) bonds, in linear amides"/>
    <property type="evidence" value="ECO:0007669"/>
    <property type="project" value="InterPro"/>
</dbReference>
<dbReference type="AlphaFoldDB" id="A0A8S1EU75"/>
<name>A0A8S1EU75_9PELO</name>
<evidence type="ECO:0000256" key="5">
    <source>
        <dbReference type="ARBA" id="ARBA00022801"/>
    </source>
</evidence>
<evidence type="ECO:0000256" key="12">
    <source>
        <dbReference type="PIRSR" id="PIRSR639383-2"/>
    </source>
</evidence>
<keyword evidence="4" id="KW-0547">Nucleotide-binding</keyword>
<evidence type="ECO:0000256" key="3">
    <source>
        <dbReference type="ARBA" id="ARBA00012377"/>
    </source>
</evidence>
<dbReference type="SUPFAM" id="SSF56317">
    <property type="entry name" value="Carbon-nitrogen hydrolase"/>
    <property type="match status" value="1"/>
</dbReference>
<feature type="binding site" evidence="12">
    <location>
        <position position="386"/>
    </location>
    <ligand>
        <name>substrate</name>
    </ligand>
</feature>
<feature type="active site" description="Tele-AMP-histidine intermediate" evidence="11">
    <location>
        <position position="399"/>
    </location>
</feature>
<keyword evidence="6" id="KW-0511">Multifunctional enzyme</keyword>
<dbReference type="InterPro" id="IPR019808">
    <property type="entry name" value="Histidine_triad_CS"/>
</dbReference>
<evidence type="ECO:0000256" key="1">
    <source>
        <dbReference type="ARBA" id="ARBA00001936"/>
    </source>
</evidence>
<dbReference type="PROSITE" id="PS50263">
    <property type="entry name" value="CN_HYDROLASE"/>
    <property type="match status" value="1"/>
</dbReference>
<comment type="function">
    <text evidence="8">Cleaves A-5'-PPP-5'A to yield AMP and ADP.</text>
</comment>
<feature type="site" description="Important for induction of apoptosis" evidence="13">
    <location>
        <position position="416"/>
    </location>
</feature>
<protein>
    <recommendedName>
        <fullName evidence="10">Nitrilase and fragile histidine triad fusion protein NitFhit</fullName>
        <ecNumber evidence="3">3.6.1.29</ecNumber>
    </recommendedName>
</protein>
<dbReference type="InterPro" id="IPR045254">
    <property type="entry name" value="Nit1/2_C-N_Hydrolase"/>
</dbReference>
<dbReference type="OrthoDB" id="680339at2759"/>
<evidence type="ECO:0000256" key="13">
    <source>
        <dbReference type="PIRSR" id="PIRSR639383-3"/>
    </source>
</evidence>